<evidence type="ECO:0000313" key="1">
    <source>
        <dbReference type="EMBL" id="KAK4544355.1"/>
    </source>
</evidence>
<dbReference type="PANTHER" id="PTHR42085">
    <property type="entry name" value="F-BOX DOMAIN-CONTAINING PROTEIN"/>
    <property type="match status" value="1"/>
</dbReference>
<reference evidence="1 2" key="1">
    <citation type="submission" date="2021-11" db="EMBL/GenBank/DDBJ databases">
        <title>Black yeast isolated from Biological Soil Crust.</title>
        <authorList>
            <person name="Kurbessoian T."/>
        </authorList>
    </citation>
    <scope>NUCLEOTIDE SEQUENCE [LARGE SCALE GENOMIC DNA]</scope>
    <source>
        <strain evidence="1 2">CCFEE 5522</strain>
    </source>
</reference>
<dbReference type="InterPro" id="IPR038883">
    <property type="entry name" value="AN11006-like"/>
</dbReference>
<evidence type="ECO:0000313" key="2">
    <source>
        <dbReference type="Proteomes" id="UP001324427"/>
    </source>
</evidence>
<dbReference type="AlphaFoldDB" id="A0AAV9JG89"/>
<comment type="caution">
    <text evidence="1">The sequence shown here is derived from an EMBL/GenBank/DDBJ whole genome shotgun (WGS) entry which is preliminary data.</text>
</comment>
<dbReference type="PANTHER" id="PTHR42085:SF2">
    <property type="entry name" value="F-BOX DOMAIN-CONTAINING PROTEIN"/>
    <property type="match status" value="1"/>
</dbReference>
<proteinExistence type="predicted"/>
<dbReference type="EMBL" id="JAVFHQ010000025">
    <property type="protein sequence ID" value="KAK4544355.1"/>
    <property type="molecule type" value="Genomic_DNA"/>
</dbReference>
<protein>
    <submittedName>
        <fullName evidence="1">Uncharacterized protein</fullName>
    </submittedName>
</protein>
<organism evidence="1 2">
    <name type="scientific">Oleoguttula mirabilis</name>
    <dbReference type="NCBI Taxonomy" id="1507867"/>
    <lineage>
        <taxon>Eukaryota</taxon>
        <taxon>Fungi</taxon>
        <taxon>Dikarya</taxon>
        <taxon>Ascomycota</taxon>
        <taxon>Pezizomycotina</taxon>
        <taxon>Dothideomycetes</taxon>
        <taxon>Dothideomycetidae</taxon>
        <taxon>Mycosphaerellales</taxon>
        <taxon>Teratosphaeriaceae</taxon>
        <taxon>Oleoguttula</taxon>
    </lineage>
</organism>
<keyword evidence="2" id="KW-1185">Reference proteome</keyword>
<gene>
    <name evidence="1" type="ORF">LTR36_004246</name>
</gene>
<dbReference type="Proteomes" id="UP001324427">
    <property type="component" value="Unassembled WGS sequence"/>
</dbReference>
<name>A0AAV9JG89_9PEZI</name>
<accession>A0AAV9JG89</accession>
<sequence length="204" mass="23177">MAACQAASEVHTASESPLLKLPAELRNYIYTLAIVENKPIRLEFSILSKPHPLEPTMLAVNWQVRRESLPIFYGRNIFSAANSLDTTTFLRHISADKLKMLRGVQAFTEFKLARSLDVGKQLQCVGKRVDEWQKEHGARGLRVDAILVPLPVIRADGVEFEWVAAPRVKDWVTAPRVNGWVTWEMDSRVHFVRREESAVAQSEE</sequence>